<keyword evidence="8" id="KW-0175">Coiled coil</keyword>
<evidence type="ECO:0000256" key="4">
    <source>
        <dbReference type="ARBA" id="ARBA00022692"/>
    </source>
</evidence>
<dbReference type="Pfam" id="PF25539">
    <property type="entry name" value="Bestrophin_2"/>
    <property type="match status" value="1"/>
</dbReference>
<feature type="region of interest" description="Disordered" evidence="9">
    <location>
        <begin position="18"/>
        <end position="47"/>
    </location>
</feature>
<evidence type="ECO:0000256" key="3">
    <source>
        <dbReference type="ARBA" id="ARBA00022475"/>
    </source>
</evidence>
<accession>A0AA36ICR0</accession>
<dbReference type="EMBL" id="CAUJNA010001213">
    <property type="protein sequence ID" value="CAJ1385220.1"/>
    <property type="molecule type" value="Genomic_DNA"/>
</dbReference>
<sequence length="1274" mass="142694">MVLRASQLPHGLITTTTATSSTATAAATATTATTTTTTSSSTATYHGEAPPRVRIRWEVGPSAPWHMAAVQAPRLRPKPELSFRPRALGGQSGPGFLHDARPLRVCLAALPLRGTWKERVRGWLPWRRARERQEKLLQLKEARQSGDEVKLREALQGTDGAKDAVVAQSFGQTKAVLRALLVEQELKSLSKVIDSGDETELRDAIQAAREVLPEGELQRAEEALCKLVQGRELKNLRSASTGDDVTQLRIAIKEARKADVPPEKVEQAQDALNEMILAQELKALTEAIKSGDELQLREAISDASKADVPVEEVERAQQFLQRITLRRKIDLLEKAIESKDEEQLREGISAAWKSNLPDDDAEVARATDVLGGAQAALKEIILGKELKQLQEAVATGEEDQLRAALSQARSVLSEEECAAAQEALNSLVLERKLKALRSAADSSDEEQLRAAIIEGRKENLPSAELDRAKVALDTLILAQNVQNLQEAVESEDEELLRKAILEAKQLELPEEEIQEAQAALGELLERKSLRQLELAVASADVTVLKEAIAFARRFGLDEAALTEAKDTLRQTTLDKASKYLQNSAECQEEEQLRDAISEARKLDLPQEELEAAQQVLNELIQERQTEELRRAVLRQEESELKDAIREARRQEVPQEEIDKAQDTLSRVVSERKLGWLDNAIEARDESELRTLLAELRKMEMSEGLRERREEALGAGQAVLAELALERELMNVARAEAISEQELMNVARAEAISEQDLREAIDQAREANVPSSKLEPATETLQQLTVQRLRADVAQVELSDDEAEIRELLQEAKVLLAPEELEGARERLATLQLLRELSEASTRTALRALLLKAEQKGLEHLTVEVARRKLAAIEELREAEQSRDLPLIETLLAQAKRLRVDPDVISAAEGVLERELGIQRFGLKHGVVIFKRDGQHLPIPFQERFRSEDIFELMIGVYRSRTLQQVAVPVGICTAWAAICAVVATRYQLAEGAWRLNQFLVTPLGLLLTFRTQQSITRFNIAVDLWSKLSSVCRSLSRAMFYQAPEKIPCDAQLSLANDLQLFPEVLREHLENRRTKLLEICRDDVSKPMALLDKIQAQIMALKQLESSERTLLLKYVEQLSDLVSPCESIVQTPVPQSYVRHTGRFLAVWLLSLPLSLASQSGWLTVAIELVASWCLFAIQEIGVRLEDPFNGQVTMHIFIQTVRKEVRQKYILLVEELVKSLDSERMDLLCESWSHRFDDLFFQVLEDEQRLATDKTRRAALAAVAESVKQYL</sequence>
<dbReference type="GO" id="GO:0005886">
    <property type="term" value="C:plasma membrane"/>
    <property type="evidence" value="ECO:0007669"/>
    <property type="project" value="UniProtKB-SubCell"/>
</dbReference>
<evidence type="ECO:0000256" key="6">
    <source>
        <dbReference type="ARBA" id="ARBA00023065"/>
    </source>
</evidence>
<feature type="coiled-coil region" evidence="8">
    <location>
        <begin position="602"/>
        <end position="650"/>
    </location>
</feature>
<dbReference type="GO" id="GO:0005254">
    <property type="term" value="F:chloride channel activity"/>
    <property type="evidence" value="ECO:0007669"/>
    <property type="project" value="InterPro"/>
</dbReference>
<keyword evidence="4" id="KW-0812">Transmembrane</keyword>
<keyword evidence="3" id="KW-1003">Cell membrane</keyword>
<keyword evidence="11" id="KW-1185">Reference proteome</keyword>
<feature type="compositionally biased region" description="Low complexity" evidence="9">
    <location>
        <begin position="18"/>
        <end position="44"/>
    </location>
</feature>
<comment type="caution">
    <text evidence="10">The sequence shown here is derived from an EMBL/GenBank/DDBJ whole genome shotgun (WGS) entry which is preliminary data.</text>
</comment>
<evidence type="ECO:0000256" key="2">
    <source>
        <dbReference type="ARBA" id="ARBA00022448"/>
    </source>
</evidence>
<dbReference type="InterPro" id="IPR044669">
    <property type="entry name" value="YneE/VCCN1/2-like"/>
</dbReference>
<name>A0AA36ICR0_9DINO</name>
<evidence type="ECO:0000313" key="10">
    <source>
        <dbReference type="EMBL" id="CAJ1385220.1"/>
    </source>
</evidence>
<evidence type="ECO:0000256" key="7">
    <source>
        <dbReference type="ARBA" id="ARBA00023136"/>
    </source>
</evidence>
<gene>
    <name evidence="10" type="ORF">EVOR1521_LOCUS11865</name>
</gene>
<reference evidence="10" key="1">
    <citation type="submission" date="2023-08" db="EMBL/GenBank/DDBJ databases">
        <authorList>
            <person name="Chen Y."/>
            <person name="Shah S."/>
            <person name="Dougan E. K."/>
            <person name="Thang M."/>
            <person name="Chan C."/>
        </authorList>
    </citation>
    <scope>NUCLEOTIDE SEQUENCE</scope>
</reference>
<keyword evidence="2" id="KW-0813">Transport</keyword>
<proteinExistence type="predicted"/>
<evidence type="ECO:0000256" key="5">
    <source>
        <dbReference type="ARBA" id="ARBA00022989"/>
    </source>
</evidence>
<evidence type="ECO:0000313" key="11">
    <source>
        <dbReference type="Proteomes" id="UP001178507"/>
    </source>
</evidence>
<keyword evidence="6" id="KW-0406">Ion transport</keyword>
<evidence type="ECO:0000256" key="1">
    <source>
        <dbReference type="ARBA" id="ARBA00004651"/>
    </source>
</evidence>
<comment type="subcellular location">
    <subcellularLocation>
        <location evidence="1">Cell membrane</location>
        <topology evidence="1">Multi-pass membrane protein</topology>
    </subcellularLocation>
</comment>
<evidence type="ECO:0000256" key="8">
    <source>
        <dbReference type="SAM" id="Coils"/>
    </source>
</evidence>
<evidence type="ECO:0000256" key="9">
    <source>
        <dbReference type="SAM" id="MobiDB-lite"/>
    </source>
</evidence>
<protein>
    <submittedName>
        <fullName evidence="10">Uncharacterized protein</fullName>
    </submittedName>
</protein>
<dbReference type="PANTHER" id="PTHR33281:SF19">
    <property type="entry name" value="VOLTAGE-DEPENDENT ANION CHANNEL-FORMING PROTEIN YNEE"/>
    <property type="match status" value="1"/>
</dbReference>
<organism evidence="10 11">
    <name type="scientific">Effrenium voratum</name>
    <dbReference type="NCBI Taxonomy" id="2562239"/>
    <lineage>
        <taxon>Eukaryota</taxon>
        <taxon>Sar</taxon>
        <taxon>Alveolata</taxon>
        <taxon>Dinophyceae</taxon>
        <taxon>Suessiales</taxon>
        <taxon>Symbiodiniaceae</taxon>
        <taxon>Effrenium</taxon>
    </lineage>
</organism>
<dbReference type="AlphaFoldDB" id="A0AA36ICR0"/>
<keyword evidence="7" id="KW-0472">Membrane</keyword>
<dbReference type="PANTHER" id="PTHR33281">
    <property type="entry name" value="UPF0187 PROTEIN YNEE"/>
    <property type="match status" value="1"/>
</dbReference>
<dbReference type="Proteomes" id="UP001178507">
    <property type="component" value="Unassembled WGS sequence"/>
</dbReference>
<keyword evidence="5" id="KW-1133">Transmembrane helix</keyword>